<keyword evidence="4" id="KW-1185">Reference proteome</keyword>
<feature type="chain" id="PRO_5035712359" description="C2H2-type domain-containing protein" evidence="1">
    <location>
        <begin position="23"/>
        <end position="467"/>
    </location>
</feature>
<dbReference type="AlphaFoldDB" id="A0A8S3RUS6"/>
<accession>A0A8S3RUS6</accession>
<dbReference type="OrthoDB" id="6138958at2759"/>
<organism evidence="3 4">
    <name type="scientific">Mytilus edulis</name>
    <name type="common">Blue mussel</name>
    <dbReference type="NCBI Taxonomy" id="6550"/>
    <lineage>
        <taxon>Eukaryota</taxon>
        <taxon>Metazoa</taxon>
        <taxon>Spiralia</taxon>
        <taxon>Lophotrochozoa</taxon>
        <taxon>Mollusca</taxon>
        <taxon>Bivalvia</taxon>
        <taxon>Autobranchia</taxon>
        <taxon>Pteriomorphia</taxon>
        <taxon>Mytilida</taxon>
        <taxon>Mytiloidea</taxon>
        <taxon>Mytilidae</taxon>
        <taxon>Mytilinae</taxon>
        <taxon>Mytilus</taxon>
    </lineage>
</organism>
<dbReference type="PROSITE" id="PS00028">
    <property type="entry name" value="ZINC_FINGER_C2H2_1"/>
    <property type="match status" value="1"/>
</dbReference>
<evidence type="ECO:0000313" key="3">
    <source>
        <dbReference type="EMBL" id="CAG2212306.1"/>
    </source>
</evidence>
<gene>
    <name evidence="3" type="ORF">MEDL_26279</name>
</gene>
<keyword evidence="1" id="KW-0732">Signal</keyword>
<protein>
    <recommendedName>
        <fullName evidence="2">C2H2-type domain-containing protein</fullName>
    </recommendedName>
</protein>
<feature type="signal peptide" evidence="1">
    <location>
        <begin position="1"/>
        <end position="22"/>
    </location>
</feature>
<evidence type="ECO:0000259" key="2">
    <source>
        <dbReference type="PROSITE" id="PS00028"/>
    </source>
</evidence>
<evidence type="ECO:0000313" key="4">
    <source>
        <dbReference type="Proteomes" id="UP000683360"/>
    </source>
</evidence>
<evidence type="ECO:0000256" key="1">
    <source>
        <dbReference type="SAM" id="SignalP"/>
    </source>
</evidence>
<dbReference type="InterPro" id="IPR013087">
    <property type="entry name" value="Znf_C2H2_type"/>
</dbReference>
<reference evidence="3" key="1">
    <citation type="submission" date="2021-03" db="EMBL/GenBank/DDBJ databases">
        <authorList>
            <person name="Bekaert M."/>
        </authorList>
    </citation>
    <scope>NUCLEOTIDE SEQUENCE</scope>
</reference>
<sequence>MARLTIFVSIIFVLISLNTTRQDDDCPRGSIHCVRSSRTVLRCGKGVQCVRIRKPITHVTCGSTFTRLIVDPGHDITTSGCQIRMINDEKDEKEETEVKWYPVVHEDTHDKHHNEHLPTTANCEESILEKLISAVVGVVLTIISVMIEGVRRRRNRQRLGRRRTFLRTPQGMASERPPGYHQWGSMPNMDDNTVLEDIINCFTSIDQLLTFANAYGLIDDTYVISRLEHLRREANSFHLTCSICHKAFSTHVNYELHKLEHDIIEEFNLSLFDDAHSSVNYMDTTPEKLNFSKTRRRTLNEKIINNESSTNKKMRLSSQAEAGPSFQYGAGIDNEPAYTFSQIKERTYAKTGAIDKTFQAKFTSQLHNKKLSEITDDLHGLFDDILNKVRQDSDDNSLARVIIEHNGLTDPIVVSLRELNKMDSSVVMDEIIKVLQSNEELPVDDSCTITVGRIDIPSGVDDSASRN</sequence>
<dbReference type="Proteomes" id="UP000683360">
    <property type="component" value="Unassembled WGS sequence"/>
</dbReference>
<dbReference type="EMBL" id="CAJPWZ010001294">
    <property type="protein sequence ID" value="CAG2212306.1"/>
    <property type="molecule type" value="Genomic_DNA"/>
</dbReference>
<feature type="domain" description="C2H2-type" evidence="2">
    <location>
        <begin position="241"/>
        <end position="261"/>
    </location>
</feature>
<comment type="caution">
    <text evidence="3">The sequence shown here is derived from an EMBL/GenBank/DDBJ whole genome shotgun (WGS) entry which is preliminary data.</text>
</comment>
<name>A0A8S3RUS6_MYTED</name>
<proteinExistence type="predicted"/>